<feature type="region of interest" description="Disordered" evidence="1">
    <location>
        <begin position="1"/>
        <end position="51"/>
    </location>
</feature>
<feature type="compositionally biased region" description="Polar residues" evidence="1">
    <location>
        <begin position="1"/>
        <end position="12"/>
    </location>
</feature>
<evidence type="ECO:0000313" key="3">
    <source>
        <dbReference type="Proteomes" id="UP000290900"/>
    </source>
</evidence>
<protein>
    <submittedName>
        <fullName evidence="2">DEKNAAC100940</fullName>
    </submittedName>
</protein>
<evidence type="ECO:0000313" key="2">
    <source>
        <dbReference type="EMBL" id="VEU20132.1"/>
    </source>
</evidence>
<accession>A0A448YGT0</accession>
<name>A0A448YGT0_BRENA</name>
<sequence>MATESSKLSNANEAPPTYEEAVGGVPSSNSESPVRMSRHERRRDRMERRIDRRVQRMERRIDRRSNHHCCGPFFIFPIASCVAKLVKGAKDVAKPKEDVKQ</sequence>
<dbReference type="Proteomes" id="UP000290900">
    <property type="component" value="Unassembled WGS sequence"/>
</dbReference>
<proteinExistence type="predicted"/>
<organism evidence="2 3">
    <name type="scientific">Brettanomyces naardenensis</name>
    <name type="common">Yeast</name>
    <dbReference type="NCBI Taxonomy" id="13370"/>
    <lineage>
        <taxon>Eukaryota</taxon>
        <taxon>Fungi</taxon>
        <taxon>Dikarya</taxon>
        <taxon>Ascomycota</taxon>
        <taxon>Saccharomycotina</taxon>
        <taxon>Pichiomycetes</taxon>
        <taxon>Pichiales</taxon>
        <taxon>Pichiaceae</taxon>
        <taxon>Brettanomyces</taxon>
    </lineage>
</organism>
<dbReference type="AlphaFoldDB" id="A0A448YGT0"/>
<dbReference type="InParanoid" id="A0A448YGT0"/>
<reference evidence="2 3" key="1">
    <citation type="submission" date="2018-12" db="EMBL/GenBank/DDBJ databases">
        <authorList>
            <person name="Tiukova I."/>
            <person name="Dainat J."/>
        </authorList>
    </citation>
    <scope>NUCLEOTIDE SEQUENCE [LARGE SCALE GENOMIC DNA]</scope>
</reference>
<dbReference type="EMBL" id="CAACVR010000002">
    <property type="protein sequence ID" value="VEU20132.1"/>
    <property type="molecule type" value="Genomic_DNA"/>
</dbReference>
<keyword evidence="3" id="KW-1185">Reference proteome</keyword>
<evidence type="ECO:0000256" key="1">
    <source>
        <dbReference type="SAM" id="MobiDB-lite"/>
    </source>
</evidence>
<gene>
    <name evidence="2" type="ORF">BRENAR_LOCUS867</name>
</gene>